<dbReference type="AlphaFoldDB" id="A0A3Q1MH81"/>
<dbReference type="OrthoDB" id="2121937at2759"/>
<keyword evidence="3" id="KW-0677">Repeat</keyword>
<dbReference type="PANTHER" id="PTHR16263:SF4">
    <property type="entry name" value="TETRATRICOPEPTIDE REPEAT PROTEIN 38"/>
    <property type="match status" value="1"/>
</dbReference>
<dbReference type="InterPro" id="IPR011990">
    <property type="entry name" value="TPR-like_helical_dom_sf"/>
</dbReference>
<sequence>MAATVPLRDCQAWKDARLPLSTTSNEACRLFDATLTQYVKWTNDQGLGGIEGCLSKLKAADPTFAMGHAIANGLVLIGTGSSVRLDKELDAAVKTMVEISKTQPLTHREQLHVSAVETFAKGNFPKACELWEQILQDHPTDMLALKFSHDAYFYLGYQEQMRDSVARVYPFWTPDISLSSYVKGIYSFGLMETNLYDQAKKLAKEALAINPTDAWSVHTVAHIHEMRAEVQEGLEFMQHSEAHWKDSDMLACHNYWHWALYLIEKGEYEAALTIYDDHILPSLRASGAMLDVVDSCSMLYRLQMEGSPVCFLLPPSSVTSGRCRGWGPGRQERLSEFLQGLLSALGQCGPRPGARPQLPFVLVPTSPRSTGLQLQTWRAPAVPTAYLPGLQGTGGTWPPVSGTICFSMPRDFRETHFSTVSPYAWTWPGRGWSYLWGPRRASGRPLRVPDGSVRPPRFSRAKPLPTTGPVSAGQSGHEAVSRLLWEGFLEEVRWKPRKGAQGFVEGRWERTSEQGVAYPAPQGRQPMACSGDERAARSGAARAEEAEGWGWRVMNAAFICILEGLWGQAELVPSSKRAEQGEARLEGATGLGGQSPAGGACVSAQPEPPELGGEERARGSCVLLTPTL</sequence>
<reference evidence="6" key="2">
    <citation type="submission" date="2025-08" db="UniProtKB">
        <authorList>
            <consortium name="Ensembl"/>
        </authorList>
    </citation>
    <scope>IDENTIFICATION</scope>
    <source>
        <strain evidence="6">Hereford</strain>
    </source>
</reference>
<evidence type="ECO:0000256" key="3">
    <source>
        <dbReference type="ARBA" id="ARBA00022737"/>
    </source>
</evidence>
<evidence type="ECO:0000313" key="6">
    <source>
        <dbReference type="Ensembl" id="ENSBTAP00000073598.1"/>
    </source>
</evidence>
<proteinExistence type="inferred from homology"/>
<evidence type="ECO:0000313" key="8">
    <source>
        <dbReference type="VGNC" id="VGNC:36474"/>
    </source>
</evidence>
<feature type="region of interest" description="Disordered" evidence="5">
    <location>
        <begin position="578"/>
        <end position="619"/>
    </location>
</feature>
<dbReference type="InterPro" id="IPR033891">
    <property type="entry name" value="TTC38"/>
</dbReference>
<dbReference type="CDD" id="cd05804">
    <property type="entry name" value="StaR_like"/>
    <property type="match status" value="1"/>
</dbReference>
<evidence type="ECO:0000256" key="1">
    <source>
        <dbReference type="ARBA" id="ARBA00005857"/>
    </source>
</evidence>
<comment type="similarity">
    <text evidence="1">Belongs to the TTC38 family.</text>
</comment>
<dbReference type="VEuPathDB" id="HostDB:ENSBTAG00000003017"/>
<protein>
    <recommendedName>
        <fullName evidence="2">Tetratricopeptide repeat protein 38</fullName>
    </recommendedName>
</protein>
<evidence type="ECO:0000313" key="7">
    <source>
        <dbReference type="Proteomes" id="UP000009136"/>
    </source>
</evidence>
<dbReference type="SUPFAM" id="SSF48452">
    <property type="entry name" value="TPR-like"/>
    <property type="match status" value="1"/>
</dbReference>
<dbReference type="PANTHER" id="PTHR16263">
    <property type="entry name" value="TETRATRICOPEPTIDE REPEAT PROTEIN 38"/>
    <property type="match status" value="1"/>
</dbReference>
<dbReference type="Proteomes" id="UP000009136">
    <property type="component" value="Chromosome 5"/>
</dbReference>
<dbReference type="Gene3D" id="1.25.40.10">
    <property type="entry name" value="Tetratricopeptide repeat domain"/>
    <property type="match status" value="1"/>
</dbReference>
<evidence type="ECO:0000256" key="2">
    <source>
        <dbReference type="ARBA" id="ARBA00019992"/>
    </source>
</evidence>
<accession>A0A3Q1MH81</accession>
<dbReference type="GeneTree" id="ENSGT00390000002669"/>
<evidence type="ECO:0000256" key="4">
    <source>
        <dbReference type="ARBA" id="ARBA00022803"/>
    </source>
</evidence>
<dbReference type="Ensembl" id="ENSBTAT00000074170.3">
    <property type="protein sequence ID" value="ENSBTAP00000073598.1"/>
    <property type="gene ID" value="ENSBTAG00000003017.8"/>
</dbReference>
<keyword evidence="7" id="KW-1185">Reference proteome</keyword>
<reference evidence="6" key="3">
    <citation type="submission" date="2025-09" db="UniProtKB">
        <authorList>
            <consortium name="Ensembl"/>
        </authorList>
    </citation>
    <scope>IDENTIFICATION</scope>
    <source>
        <strain evidence="6">Hereford</strain>
    </source>
</reference>
<organism evidence="6 7">
    <name type="scientific">Bos taurus</name>
    <name type="common">Bovine</name>
    <dbReference type="NCBI Taxonomy" id="9913"/>
    <lineage>
        <taxon>Eukaryota</taxon>
        <taxon>Metazoa</taxon>
        <taxon>Chordata</taxon>
        <taxon>Craniata</taxon>
        <taxon>Vertebrata</taxon>
        <taxon>Euteleostomi</taxon>
        <taxon>Mammalia</taxon>
        <taxon>Eutheria</taxon>
        <taxon>Laurasiatheria</taxon>
        <taxon>Artiodactyla</taxon>
        <taxon>Ruminantia</taxon>
        <taxon>Pecora</taxon>
        <taxon>Bovidae</taxon>
        <taxon>Bovinae</taxon>
        <taxon>Bos</taxon>
    </lineage>
</organism>
<dbReference type="STRING" id="9913.ENSBTAP00000073598"/>
<evidence type="ECO:0000256" key="5">
    <source>
        <dbReference type="SAM" id="MobiDB-lite"/>
    </source>
</evidence>
<dbReference type="Bgee" id="ENSBTAG00000003017">
    <property type="expression patterns" value="Expressed in digestive system secreted substance and 105 other cell types or tissues"/>
</dbReference>
<dbReference type="InParanoid" id="A0A3Q1MH81"/>
<gene>
    <name evidence="6 8" type="primary">TTC38</name>
</gene>
<dbReference type="VGNC" id="VGNC:36474">
    <property type="gene designation" value="TTC38"/>
</dbReference>
<feature type="region of interest" description="Disordered" evidence="5">
    <location>
        <begin position="445"/>
        <end position="475"/>
    </location>
</feature>
<reference evidence="6" key="1">
    <citation type="submission" date="2018-03" db="EMBL/GenBank/DDBJ databases">
        <title>ARS-UCD1.2.</title>
        <authorList>
            <person name="Rosen B.D."/>
            <person name="Bickhart D.M."/>
            <person name="Koren S."/>
            <person name="Schnabel R.D."/>
            <person name="Hall R."/>
            <person name="Zimin A."/>
            <person name="Dreischer C."/>
            <person name="Schultheiss S."/>
            <person name="Schroeder S.G."/>
            <person name="Elsik C.G."/>
            <person name="Couldrey C."/>
            <person name="Liu G.E."/>
            <person name="Van Tassell C.P."/>
            <person name="Phillippy A.M."/>
            <person name="Smith T.P.L."/>
            <person name="Medrano J.F."/>
        </authorList>
    </citation>
    <scope>NUCLEOTIDE SEQUENCE [LARGE SCALE GENOMIC DNA]</scope>
    <source>
        <strain evidence="6">Hereford</strain>
    </source>
</reference>
<keyword evidence="4" id="KW-0802">TPR repeat</keyword>
<name>A0A3Q1MH81_BOVIN</name>